<dbReference type="InterPro" id="IPR045020">
    <property type="entry name" value="PRX_1cys"/>
</dbReference>
<comment type="function">
    <text evidence="9">Thiol-specific peroxidase that catalyzes the reduction of hydrogen peroxide and organic hydroperoxides to water and alcohols, respectively. Plays a role in cell protection against oxidative stress by detoxifying peroxides.</text>
</comment>
<evidence type="ECO:0000256" key="9">
    <source>
        <dbReference type="HAMAP-Rule" id="MF_00401"/>
    </source>
</evidence>
<evidence type="ECO:0000256" key="1">
    <source>
        <dbReference type="ARBA" id="ARBA00009796"/>
    </source>
</evidence>
<feature type="domain" description="Thioredoxin" evidence="10">
    <location>
        <begin position="71"/>
        <end position="233"/>
    </location>
</feature>
<name>W9DTH1_METTI</name>
<dbReference type="PANTHER" id="PTHR10681">
    <property type="entry name" value="THIOREDOXIN PEROXIDASE"/>
    <property type="match status" value="1"/>
</dbReference>
<dbReference type="AlphaFoldDB" id="W9DTH1"/>
<feature type="disulfide bond" description="Interchain (with Cys-281); in linked form" evidence="9">
    <location>
        <position position="113"/>
    </location>
</feature>
<dbReference type="PROSITE" id="PS51352">
    <property type="entry name" value="THIOREDOXIN_2"/>
    <property type="match status" value="1"/>
</dbReference>
<accession>W9DTH1</accession>
<keyword evidence="7 9" id="KW-0676">Redox-active center</keyword>
<sequence>MDEKKDMKKHLEDQFKDMKDYISRNIKDLELEKEFDKQAKEINEYLDSSMKKLKASVGEKHMSDGETINMPLIGDSAPSFTAVTTAGEIHFPKDYKGKWVILFSHPADFTPVCTTEFMTFSSMQGEFSELNAELLGLSIDSIYAHIAWLRTIKEKIEYKGMKDMEINFPVIADLKMEVAKKFGMVQPNASDTQAVRAVFMIDPKAKIRAIVYYPLSNGRNMDEIKRLLLAMQKSDAEGVATPANWQPGDDVIIPPPGSCGTAKERVESKEEGKYCLDWFMCFKKQS</sequence>
<dbReference type="GO" id="GO:0006979">
    <property type="term" value="P:response to oxidative stress"/>
    <property type="evidence" value="ECO:0007669"/>
    <property type="project" value="TreeGrafter"/>
</dbReference>
<dbReference type="Pfam" id="PF00578">
    <property type="entry name" value="AhpC-TSA"/>
    <property type="match status" value="1"/>
</dbReference>
<dbReference type="GO" id="GO:0045454">
    <property type="term" value="P:cell redox homeostasis"/>
    <property type="evidence" value="ECO:0007669"/>
    <property type="project" value="TreeGrafter"/>
</dbReference>
<evidence type="ECO:0000256" key="2">
    <source>
        <dbReference type="ARBA" id="ARBA00022490"/>
    </source>
</evidence>
<protein>
    <recommendedName>
        <fullName evidence="9">Peroxiredoxin</fullName>
        <ecNumber evidence="9">1.11.1.24</ecNumber>
    </recommendedName>
    <alternativeName>
        <fullName evidence="9">Thioredoxin peroxidase</fullName>
    </alternativeName>
    <alternativeName>
        <fullName evidence="9">Thioredoxin-dependent peroxiredoxin</fullName>
    </alternativeName>
</protein>
<dbReference type="Pfam" id="PF10417">
    <property type="entry name" value="1-cysPrx_C"/>
    <property type="match status" value="1"/>
</dbReference>
<evidence type="ECO:0000256" key="8">
    <source>
        <dbReference type="ARBA" id="ARBA00025719"/>
    </source>
</evidence>
<evidence type="ECO:0000256" key="5">
    <source>
        <dbReference type="ARBA" id="ARBA00023002"/>
    </source>
</evidence>
<dbReference type="CDD" id="cd03016">
    <property type="entry name" value="PRX_1cys"/>
    <property type="match status" value="1"/>
</dbReference>
<dbReference type="Proteomes" id="UP000019483">
    <property type="component" value="Unassembled WGS sequence"/>
</dbReference>
<comment type="miscellaneous">
    <text evidence="9">The active site is a conserved redox-active cysteine residue, the peroxidatic cysteine (C(P)), which makes the nucleophilic attack on the peroxide substrate. The peroxide oxidizes the C(P)-SH to cysteine sulfenic acid (C(P)-SOH), which then reacts with another cysteine residue, the resolving cysteine (C(R)), to form a disulfide bridge. The disulfide is subsequently reduced by an appropriate electron donor to complete the catalytic cycle. Although the primary sequence of this enzyme is similar to those of the 1-Cys Prx6 enzymes, its catalytic properties resemble those of the typical 2-Cys Prxs and C(R) is provided by the other dimeric subunit to form an intersubunit disulfide. The disulfide is subsequently reduced by thioredoxin.</text>
</comment>
<organism evidence="11 12">
    <name type="scientific">Methanolobus tindarius DSM 2278</name>
    <dbReference type="NCBI Taxonomy" id="1090322"/>
    <lineage>
        <taxon>Archaea</taxon>
        <taxon>Methanobacteriati</taxon>
        <taxon>Methanobacteriota</taxon>
        <taxon>Stenosarchaea group</taxon>
        <taxon>Methanomicrobia</taxon>
        <taxon>Methanosarcinales</taxon>
        <taxon>Methanosarcinaceae</taxon>
        <taxon>Methanolobus</taxon>
    </lineage>
</organism>
<comment type="subcellular location">
    <subcellularLocation>
        <location evidence="9">Cytoplasm</location>
    </subcellularLocation>
</comment>
<dbReference type="EMBL" id="AZAJ01000001">
    <property type="protein sequence ID" value="ETA69073.1"/>
    <property type="molecule type" value="Genomic_DNA"/>
</dbReference>
<keyword evidence="5 9" id="KW-0560">Oxidoreductase</keyword>
<keyword evidence="12" id="KW-1185">Reference proteome</keyword>
<dbReference type="GO" id="GO:0033554">
    <property type="term" value="P:cellular response to stress"/>
    <property type="evidence" value="ECO:0007669"/>
    <property type="project" value="TreeGrafter"/>
</dbReference>
<evidence type="ECO:0000256" key="4">
    <source>
        <dbReference type="ARBA" id="ARBA00022862"/>
    </source>
</evidence>
<dbReference type="Gene3D" id="3.30.1020.10">
    <property type="entry name" value="Antioxidant, Horf6, Chain A, domain2"/>
    <property type="match status" value="1"/>
</dbReference>
<dbReference type="GO" id="GO:0008379">
    <property type="term" value="F:thioredoxin peroxidase activity"/>
    <property type="evidence" value="ECO:0007669"/>
    <property type="project" value="TreeGrafter"/>
</dbReference>
<proteinExistence type="inferred from homology"/>
<dbReference type="NCBIfam" id="NF009668">
    <property type="entry name" value="PRK13189.1"/>
    <property type="match status" value="1"/>
</dbReference>
<dbReference type="InterPro" id="IPR036249">
    <property type="entry name" value="Thioredoxin-like_sf"/>
</dbReference>
<dbReference type="GO" id="GO:0005829">
    <property type="term" value="C:cytosol"/>
    <property type="evidence" value="ECO:0007669"/>
    <property type="project" value="TreeGrafter"/>
</dbReference>
<evidence type="ECO:0000256" key="3">
    <source>
        <dbReference type="ARBA" id="ARBA00022559"/>
    </source>
</evidence>
<dbReference type="InterPro" id="IPR000866">
    <property type="entry name" value="AhpC/TSA"/>
</dbReference>
<comment type="caution">
    <text evidence="11">The sequence shown here is derived from an EMBL/GenBank/DDBJ whole genome shotgun (WGS) entry which is preliminary data.</text>
</comment>
<feature type="disulfide bond" description="Interchain (with Cys-113); in linked form" evidence="9">
    <location>
        <position position="281"/>
    </location>
</feature>
<dbReference type="PANTHER" id="PTHR10681:SF128">
    <property type="entry name" value="THIOREDOXIN-DEPENDENT PEROXIDE REDUCTASE, MITOCHONDRIAL"/>
    <property type="match status" value="1"/>
</dbReference>
<feature type="binding site" evidence="9">
    <location>
        <position position="196"/>
    </location>
    <ligand>
        <name>substrate</name>
    </ligand>
</feature>
<dbReference type="InterPro" id="IPR022915">
    <property type="entry name" value="Peroxiredoxin_TDXH"/>
</dbReference>
<keyword evidence="6 9" id="KW-1015">Disulfide bond</keyword>
<comment type="similarity">
    <text evidence="1">Belongs to the peroxiredoxin family. AhpC/Prx1 subfamily.</text>
</comment>
<comment type="similarity">
    <text evidence="8 9">Belongs to the peroxiredoxin family. Prx6 subfamily.</text>
</comment>
<keyword evidence="4 9" id="KW-0049">Antioxidant</keyword>
<evidence type="ECO:0000259" key="10">
    <source>
        <dbReference type="PROSITE" id="PS51352"/>
    </source>
</evidence>
<dbReference type="GO" id="GO:0042744">
    <property type="term" value="P:hydrogen peroxide catabolic process"/>
    <property type="evidence" value="ECO:0007669"/>
    <property type="project" value="TreeGrafter"/>
</dbReference>
<dbReference type="HAMAP" id="MF_00401">
    <property type="entry name" value="Peroxiredoxin"/>
    <property type="match status" value="1"/>
</dbReference>
<reference evidence="11 12" key="1">
    <citation type="submission" date="2013-08" db="EMBL/GenBank/DDBJ databases">
        <authorList>
            <consortium name="DOE Joint Genome Institute"/>
            <person name="Eisen J."/>
            <person name="Huntemann M."/>
            <person name="Han J."/>
            <person name="Chen A."/>
            <person name="Kyrpides N."/>
            <person name="Mavromatis K."/>
            <person name="Markowitz V."/>
            <person name="Palaniappan K."/>
            <person name="Ivanova N."/>
            <person name="Schaumberg A."/>
            <person name="Pati A."/>
            <person name="Liolios K."/>
            <person name="Nordberg H.P."/>
            <person name="Cantor M.N."/>
            <person name="Hua S.X."/>
            <person name="Woyke T."/>
        </authorList>
    </citation>
    <scope>NUCLEOTIDE SEQUENCE [LARGE SCALE GENOMIC DNA]</scope>
    <source>
        <strain evidence="11 12">DSM 2278</strain>
    </source>
</reference>
<dbReference type="InterPro" id="IPR019479">
    <property type="entry name" value="Peroxiredoxin_C"/>
</dbReference>
<feature type="disulfide bond" description="Alternate" evidence="9">
    <location>
        <begin position="275"/>
        <end position="281"/>
    </location>
</feature>
<dbReference type="EC" id="1.11.1.24" evidence="9"/>
<keyword evidence="3 9" id="KW-0575">Peroxidase</keyword>
<evidence type="ECO:0000256" key="6">
    <source>
        <dbReference type="ARBA" id="ARBA00023157"/>
    </source>
</evidence>
<evidence type="ECO:0000256" key="7">
    <source>
        <dbReference type="ARBA" id="ARBA00023284"/>
    </source>
</evidence>
<gene>
    <name evidence="11" type="ORF">MettiDRAFT_2566</name>
</gene>
<dbReference type="SUPFAM" id="SSF52833">
    <property type="entry name" value="Thioredoxin-like"/>
    <property type="match status" value="1"/>
</dbReference>
<evidence type="ECO:0000313" key="12">
    <source>
        <dbReference type="Proteomes" id="UP000019483"/>
    </source>
</evidence>
<dbReference type="STRING" id="1090322.MettiDRAFT_2566"/>
<dbReference type="Gene3D" id="3.40.30.10">
    <property type="entry name" value="Glutaredoxin"/>
    <property type="match status" value="1"/>
</dbReference>
<comment type="subunit">
    <text evidence="9">Homodecamer. Pentamer of dimers that assemble into a ring structure.</text>
</comment>
<keyword evidence="2 9" id="KW-0963">Cytoplasm</keyword>
<dbReference type="InterPro" id="IPR050217">
    <property type="entry name" value="Peroxiredoxin"/>
</dbReference>
<evidence type="ECO:0000313" key="11">
    <source>
        <dbReference type="EMBL" id="ETA69073.1"/>
    </source>
</evidence>
<comment type="catalytic activity">
    <reaction evidence="9">
        <text>a hydroperoxide + [thioredoxin]-dithiol = an alcohol + [thioredoxin]-disulfide + H2O</text>
        <dbReference type="Rhea" id="RHEA:62620"/>
        <dbReference type="Rhea" id="RHEA-COMP:10698"/>
        <dbReference type="Rhea" id="RHEA-COMP:10700"/>
        <dbReference type="ChEBI" id="CHEBI:15377"/>
        <dbReference type="ChEBI" id="CHEBI:29950"/>
        <dbReference type="ChEBI" id="CHEBI:30879"/>
        <dbReference type="ChEBI" id="CHEBI:35924"/>
        <dbReference type="ChEBI" id="CHEBI:50058"/>
        <dbReference type="EC" id="1.11.1.24"/>
    </reaction>
</comment>
<feature type="active site" description="Cysteine sulfenic acid (-SOH) intermediate" evidence="9">
    <location>
        <position position="113"/>
    </location>
</feature>
<dbReference type="InterPro" id="IPR013766">
    <property type="entry name" value="Thioredoxin_domain"/>
</dbReference>